<keyword evidence="3" id="KW-1185">Reference proteome</keyword>
<evidence type="ECO:0000313" key="3">
    <source>
        <dbReference type="Proteomes" id="UP001182991"/>
    </source>
</evidence>
<gene>
    <name evidence="2" type="ORF">RLT85_12605</name>
</gene>
<evidence type="ECO:0000313" key="2">
    <source>
        <dbReference type="EMBL" id="MDT0295472.1"/>
    </source>
</evidence>
<dbReference type="SUPFAM" id="SSF53474">
    <property type="entry name" value="alpha/beta-Hydrolases"/>
    <property type="match status" value="1"/>
</dbReference>
<evidence type="ECO:0000259" key="1">
    <source>
        <dbReference type="Pfam" id="PF12146"/>
    </source>
</evidence>
<feature type="domain" description="Serine aminopeptidase S33" evidence="1">
    <location>
        <begin position="77"/>
        <end position="197"/>
    </location>
</feature>
<dbReference type="Gene3D" id="3.40.50.1820">
    <property type="entry name" value="alpha/beta hydrolase"/>
    <property type="match status" value="1"/>
</dbReference>
<dbReference type="InterPro" id="IPR022742">
    <property type="entry name" value="Hydrolase_4"/>
</dbReference>
<dbReference type="InterPro" id="IPR029058">
    <property type="entry name" value="AB_hydrolase_fold"/>
</dbReference>
<protein>
    <submittedName>
        <fullName evidence="2">Alpha/beta hydrolase</fullName>
    </submittedName>
</protein>
<dbReference type="Pfam" id="PF12146">
    <property type="entry name" value="Hydrolase_4"/>
    <property type="match status" value="1"/>
</dbReference>
<dbReference type="EMBL" id="JAVRBG010000014">
    <property type="protein sequence ID" value="MDT0295472.1"/>
    <property type="molecule type" value="Genomic_DNA"/>
</dbReference>
<dbReference type="PANTHER" id="PTHR46438">
    <property type="entry name" value="ALPHA/BETA-HYDROLASES SUPERFAMILY PROTEIN"/>
    <property type="match status" value="1"/>
</dbReference>
<comment type="caution">
    <text evidence="2">The sequence shown here is derived from an EMBL/GenBank/DDBJ whole genome shotgun (WGS) entry which is preliminary data.</text>
</comment>
<dbReference type="RefSeq" id="WP_311402406.1">
    <property type="nucleotide sequence ID" value="NZ_JAVRBG010000014.1"/>
</dbReference>
<dbReference type="GO" id="GO:0016787">
    <property type="term" value="F:hydrolase activity"/>
    <property type="evidence" value="ECO:0007669"/>
    <property type="project" value="UniProtKB-KW"/>
</dbReference>
<accession>A0ABU2KL65</accession>
<keyword evidence="2" id="KW-0378">Hydrolase</keyword>
<name>A0ABU2KL65_9FLAO</name>
<proteinExistence type="predicted"/>
<reference evidence="3" key="1">
    <citation type="submission" date="2023-07" db="EMBL/GenBank/DDBJ databases">
        <title>Isolating and identifying novel microbial strains from the Mariana Trench.</title>
        <authorList>
            <person name="Fu H."/>
        </authorList>
    </citation>
    <scope>NUCLEOTIDE SEQUENCE [LARGE SCALE GENOMIC DNA]</scope>
    <source>
        <strain evidence="3">T-y2</strain>
    </source>
</reference>
<organism evidence="2 3">
    <name type="scientific">Mesonia ostreae</name>
    <dbReference type="NCBI Taxonomy" id="861110"/>
    <lineage>
        <taxon>Bacteria</taxon>
        <taxon>Pseudomonadati</taxon>
        <taxon>Bacteroidota</taxon>
        <taxon>Flavobacteriia</taxon>
        <taxon>Flavobacteriales</taxon>
        <taxon>Flavobacteriaceae</taxon>
        <taxon>Mesonia</taxon>
    </lineage>
</organism>
<sequence>MKKKFQKYLPRIIGMQFNSQHLIQPQKVASKAFELFCSPRKGRVKPEQEDFLNEAKAEVISFQNKKIQTYRWPGNNKKILLVHGWESNTYRWKDFVKELQKEEYDIFAFDAPAHGYSEGKMINVPLYANAIQEVVTHISPSMIVGHSIGAMSTIYNQHQFTNDVEKLILLGPPSEISSIMSDYQKLLQLKPRVMKTLEDYFQKQLGYKFDEFSIARFAKEVRKPGLIIHDQYDKIAPITASEAIHKEWKNSKLIVTQGGGHSLSNEQVYQHMLSFINH</sequence>
<dbReference type="Proteomes" id="UP001182991">
    <property type="component" value="Unassembled WGS sequence"/>
</dbReference>